<dbReference type="Proteomes" id="UP000007039">
    <property type="component" value="Chromosome"/>
</dbReference>
<evidence type="ECO:0000256" key="6">
    <source>
        <dbReference type="ARBA" id="ARBA00031720"/>
    </source>
</evidence>
<proteinExistence type="inferred from homology"/>
<keyword evidence="5" id="KW-0051">Antiviral defense</keyword>
<name>E4TFE4_CALNY</name>
<dbReference type="OrthoDB" id="24360at2"/>
<evidence type="ECO:0000256" key="4">
    <source>
        <dbReference type="ARBA" id="ARBA00022884"/>
    </source>
</evidence>
<dbReference type="KEGG" id="cni:Calni_1609"/>
<comment type="similarity">
    <text evidence="2">Belongs to the CRISPR-associated Csm5 family.</text>
</comment>
<keyword evidence="4" id="KW-0694">RNA-binding</keyword>
<reference key="1">
    <citation type="submission" date="2010-11" db="EMBL/GenBank/DDBJ databases">
        <title>The complete genome of chromosome of Calditerrivibrio nitroreducens DSM 19672.</title>
        <authorList>
            <consortium name="US DOE Joint Genome Institute (JGI-PGF)"/>
            <person name="Lucas S."/>
            <person name="Copeland A."/>
            <person name="Lapidus A."/>
            <person name="Bruce D."/>
            <person name="Goodwin L."/>
            <person name="Pitluck S."/>
            <person name="Kyrpides N."/>
            <person name="Mavromatis K."/>
            <person name="Ivanova N."/>
            <person name="Mikhailova N."/>
            <person name="Zeytun A."/>
            <person name="Brettin T."/>
            <person name="Detter J.C."/>
            <person name="Tapia R."/>
            <person name="Han C."/>
            <person name="Land M."/>
            <person name="Hauser L."/>
            <person name="Markowitz V."/>
            <person name="Cheng J.-F."/>
            <person name="Hugenholtz P."/>
            <person name="Woyke T."/>
            <person name="Wu D."/>
            <person name="Spring S."/>
            <person name="Schroeder M."/>
            <person name="Brambilla E."/>
            <person name="Klenk H.-P."/>
            <person name="Eisen J.A."/>
        </authorList>
    </citation>
    <scope>NUCLEOTIDE SEQUENCE [LARGE SCALE GENOMIC DNA]</scope>
    <source>
        <strain>DSM 19672</strain>
    </source>
</reference>
<dbReference type="HOGENOM" id="CLU_036878_2_0_0"/>
<accession>E4TFE4</accession>
<dbReference type="PANTHER" id="PTHR38007">
    <property type="entry name" value="CRISPR SYSTEM CMS PROTEIN CSM5"/>
    <property type="match status" value="1"/>
</dbReference>
<reference evidence="8 9" key="2">
    <citation type="journal article" date="2011" name="Stand. Genomic Sci.">
        <title>Complete genome sequence of Calditerrivibrio nitroreducens type strain (Yu37-1).</title>
        <authorList>
            <person name="Pitluck S."/>
            <person name="Sikorski J."/>
            <person name="Zeytun A."/>
            <person name="Lapidus A."/>
            <person name="Nolan M."/>
            <person name="Lucas S."/>
            <person name="Hammon N."/>
            <person name="Deshpande S."/>
            <person name="Cheng J.F."/>
            <person name="Tapia R."/>
            <person name="Han C."/>
            <person name="Goodwin L."/>
            <person name="Liolios K."/>
            <person name="Pagani I."/>
            <person name="Ivanova N."/>
            <person name="Mavromatis K."/>
            <person name="Pati A."/>
            <person name="Chen A."/>
            <person name="Palaniappan K."/>
            <person name="Hauser L."/>
            <person name="Chang Y.J."/>
            <person name="Jeffries C.D."/>
            <person name="Detter J.C."/>
            <person name="Brambilla E."/>
            <person name="Djao O.D."/>
            <person name="Rohde M."/>
            <person name="Spring S."/>
            <person name="Goker M."/>
            <person name="Woyke T."/>
            <person name="Bristow J."/>
            <person name="Eisen J.A."/>
            <person name="Markowitz V."/>
            <person name="Hugenholtz P."/>
            <person name="Kyrpides N.C."/>
            <person name="Klenk H.P."/>
            <person name="Land M."/>
        </authorList>
    </citation>
    <scope>NUCLEOTIDE SEQUENCE [LARGE SCALE GENOMIC DNA]</scope>
    <source>
        <strain evidence="9">DSM 19672 / NBRC 101217 / Yu37-1</strain>
    </source>
</reference>
<evidence type="ECO:0000313" key="8">
    <source>
        <dbReference type="EMBL" id="ADR19517.1"/>
    </source>
</evidence>
<feature type="domain" description="CRISPR type III-associated protein" evidence="7">
    <location>
        <begin position="16"/>
        <end position="214"/>
    </location>
</feature>
<dbReference type="EMBL" id="CP002347">
    <property type="protein sequence ID" value="ADR19517.1"/>
    <property type="molecule type" value="Genomic_DNA"/>
</dbReference>
<organism evidence="8 9">
    <name type="scientific">Calditerrivibrio nitroreducens (strain DSM 19672 / NBRC 101217 / Yu37-1)</name>
    <dbReference type="NCBI Taxonomy" id="768670"/>
    <lineage>
        <taxon>Bacteria</taxon>
        <taxon>Pseudomonadati</taxon>
        <taxon>Deferribacterota</taxon>
        <taxon>Deferribacteres</taxon>
        <taxon>Deferribacterales</taxon>
        <taxon>Calditerrivibrionaceae</taxon>
    </lineage>
</organism>
<sequence>MRVGHQLYYKVKYVPISPVHVGTGEEIDPLDYTIKNKVLYKINFVKFVENLSEHDKNQLLMHSKLPSVNSLMKVRTFINTIFDPSTMKDAIIESYPVDESIQARFSSRLSKFANEDPKNRQINELSIMEVYRNGLLPLIPGSSIKGAIRTAFLNHLLKDKDDRAREDILKNNFHGNKDPFDSLKVSDTYREKSDITVGFFINLPANLFAVDKIKGGLSVMAEVILPGKVYQGDIRFIADGRLFVKNENRYFSILRNMISNIESLFRICNEHYFPIFEKEYNMIKKENSENNFIKRVDYEKNNYLEQIRNNKVGLIRVGRHSGFEAVSIKGSKVKIKTKNGYDMRDASTTSWYCSFSDSGEPKNTNNVLPCGWMILKKDE</sequence>
<evidence type="ECO:0000256" key="5">
    <source>
        <dbReference type="ARBA" id="ARBA00023118"/>
    </source>
</evidence>
<dbReference type="GO" id="GO:0051607">
    <property type="term" value="P:defense response to virus"/>
    <property type="evidence" value="ECO:0007669"/>
    <property type="project" value="UniProtKB-KW"/>
</dbReference>
<protein>
    <recommendedName>
        <fullName evidence="3">CRISPR system Cms protein Csm5</fullName>
    </recommendedName>
    <alternativeName>
        <fullName evidence="6">CRISPR type III A-associated protein Csm5</fullName>
    </alternativeName>
</protein>
<keyword evidence="9" id="KW-1185">Reference proteome</keyword>
<dbReference type="RefSeq" id="WP_013451728.1">
    <property type="nucleotide sequence ID" value="NC_014758.1"/>
</dbReference>
<evidence type="ECO:0000313" key="9">
    <source>
        <dbReference type="Proteomes" id="UP000007039"/>
    </source>
</evidence>
<gene>
    <name evidence="8" type="ordered locus">Calni_1609</name>
</gene>
<dbReference type="GO" id="GO:0003723">
    <property type="term" value="F:RNA binding"/>
    <property type="evidence" value="ECO:0007669"/>
    <property type="project" value="UniProtKB-KW"/>
</dbReference>
<dbReference type="Pfam" id="PF03787">
    <property type="entry name" value="RAMPs"/>
    <property type="match status" value="1"/>
</dbReference>
<evidence type="ECO:0000259" key="7">
    <source>
        <dbReference type="Pfam" id="PF03787"/>
    </source>
</evidence>
<dbReference type="AlphaFoldDB" id="E4TFE4"/>
<dbReference type="STRING" id="768670.Calni_1609"/>
<dbReference type="NCBIfam" id="TIGR01899">
    <property type="entry name" value="cas_TM1807_csm5"/>
    <property type="match status" value="1"/>
</dbReference>
<evidence type="ECO:0000256" key="2">
    <source>
        <dbReference type="ARBA" id="ARBA00006680"/>
    </source>
</evidence>
<evidence type="ECO:0000256" key="1">
    <source>
        <dbReference type="ARBA" id="ARBA00003088"/>
    </source>
</evidence>
<dbReference type="PANTHER" id="PTHR38007:SF1">
    <property type="entry name" value="CRISPR SYSTEM CMS PROTEIN CSM5"/>
    <property type="match status" value="1"/>
</dbReference>
<evidence type="ECO:0000256" key="3">
    <source>
        <dbReference type="ARBA" id="ARBA00016113"/>
    </source>
</evidence>
<dbReference type="InterPro" id="IPR010173">
    <property type="entry name" value="CRISPR-assoc_Csm5"/>
</dbReference>
<dbReference type="eggNOG" id="COG1332">
    <property type="taxonomic scope" value="Bacteria"/>
</dbReference>
<dbReference type="InterPro" id="IPR005537">
    <property type="entry name" value="RAMP_III_fam"/>
</dbReference>
<comment type="function">
    <text evidence="1">This subunit might be involved in maturation of a crRNA intermediate to its mature form.</text>
</comment>